<keyword evidence="3" id="KW-0378">Hydrolase</keyword>
<sequence>MRTAKQPSAAKKQPMAGSSVQKLQPTTLGRKPISASRIKVQQQQQQKQPLQARFRKVGSEGGSGDGPGKGEKDRLVSLHFQDISLLHTDVKLLQNVRGGVNERLVAFYFAYLQSRRYKAQSDVYFMQPALVKSIRQMDQRVLKRQMRESGLHEKKFILLPLCSQTAAFHVDHEHWSLLFIARPEGKIFYYDSLDNSHKNLVGALLHALRMPLALSEYSLVVGRCLQQAHDEEHQSGIHLMCMADHVADYVLRCGYASSSLLIARDDVRGMRTVVLQLIQCLGGILPPSPLQSGRCRKMTSRS</sequence>
<dbReference type="KEGG" id="dpo:4814285"/>
<evidence type="ECO:0000259" key="6">
    <source>
        <dbReference type="PROSITE" id="PS50600"/>
    </source>
</evidence>
<feature type="compositionally biased region" description="Low complexity" evidence="5">
    <location>
        <begin position="41"/>
        <end position="51"/>
    </location>
</feature>
<dbReference type="ExpressionAtlas" id="A0A6I8UEY9">
    <property type="expression patterns" value="baseline"/>
</dbReference>
<dbReference type="Gene3D" id="3.40.395.10">
    <property type="entry name" value="Adenoviral Proteinase, Chain A"/>
    <property type="match status" value="1"/>
</dbReference>
<dbReference type="PANTHER" id="PTHR46468:SF1">
    <property type="entry name" value="SENTRIN-SPECIFIC PROTEASE 8"/>
    <property type="match status" value="1"/>
</dbReference>
<keyword evidence="7" id="KW-1185">Reference proteome</keyword>
<dbReference type="GO" id="GO:0008234">
    <property type="term" value="F:cysteine-type peptidase activity"/>
    <property type="evidence" value="ECO:0007669"/>
    <property type="project" value="UniProtKB-KW"/>
</dbReference>
<dbReference type="InterPro" id="IPR038765">
    <property type="entry name" value="Papain-like_cys_pep_sf"/>
</dbReference>
<feature type="region of interest" description="Disordered" evidence="5">
    <location>
        <begin position="1"/>
        <end position="73"/>
    </location>
</feature>
<dbReference type="PROSITE" id="PS50600">
    <property type="entry name" value="ULP_PROTEASE"/>
    <property type="match status" value="1"/>
</dbReference>
<feature type="domain" description="Ubiquitin-like protease family profile" evidence="6">
    <location>
        <begin position="83"/>
        <end position="302"/>
    </location>
</feature>
<evidence type="ECO:0000256" key="2">
    <source>
        <dbReference type="ARBA" id="ARBA00022670"/>
    </source>
</evidence>
<keyword evidence="4" id="KW-0788">Thiol protease</keyword>
<comment type="similarity">
    <text evidence="1">Belongs to the peptidase C48 family.</text>
</comment>
<dbReference type="AlphaFoldDB" id="A0A6I8UEY9"/>
<evidence type="ECO:0000313" key="8">
    <source>
        <dbReference type="RefSeq" id="XP_001354427.3"/>
    </source>
</evidence>
<dbReference type="InterPro" id="IPR003653">
    <property type="entry name" value="Peptidase_C48_C"/>
</dbReference>
<accession>A0A6I8UEY9</accession>
<gene>
    <name evidence="8" type="primary">LOC4814285</name>
</gene>
<evidence type="ECO:0000313" key="7">
    <source>
        <dbReference type="Proteomes" id="UP000001819"/>
    </source>
</evidence>
<dbReference type="InterPro" id="IPR044613">
    <property type="entry name" value="Nep1/2-like"/>
</dbReference>
<evidence type="ECO:0000256" key="5">
    <source>
        <dbReference type="SAM" id="MobiDB-lite"/>
    </source>
</evidence>
<dbReference type="RefSeq" id="XP_001354427.3">
    <property type="nucleotide sequence ID" value="XM_001354391.4"/>
</dbReference>
<dbReference type="Proteomes" id="UP000001819">
    <property type="component" value="Chromosome X"/>
</dbReference>
<dbReference type="InParanoid" id="A0A6I8UEY9"/>
<reference evidence="8" key="1">
    <citation type="submission" date="2025-08" db="UniProtKB">
        <authorList>
            <consortium name="RefSeq"/>
        </authorList>
    </citation>
    <scope>IDENTIFICATION</scope>
    <source>
        <strain evidence="8">MV-25-SWS-2005</strain>
        <tissue evidence="8">Whole body</tissue>
    </source>
</reference>
<evidence type="ECO:0000256" key="4">
    <source>
        <dbReference type="ARBA" id="ARBA00022807"/>
    </source>
</evidence>
<dbReference type="Pfam" id="PF02902">
    <property type="entry name" value="Peptidase_C48"/>
    <property type="match status" value="1"/>
</dbReference>
<dbReference type="GO" id="GO:0019784">
    <property type="term" value="F:deNEDDylase activity"/>
    <property type="evidence" value="ECO:0007669"/>
    <property type="project" value="InterPro"/>
</dbReference>
<keyword evidence="2" id="KW-0645">Protease</keyword>
<protein>
    <recommendedName>
        <fullName evidence="6">Ubiquitin-like protease family profile domain-containing protein</fullName>
    </recommendedName>
</protein>
<feature type="compositionally biased region" description="Polar residues" evidence="5">
    <location>
        <begin position="16"/>
        <end position="27"/>
    </location>
</feature>
<organism evidence="7 8">
    <name type="scientific">Drosophila pseudoobscura pseudoobscura</name>
    <name type="common">Fruit fly</name>
    <dbReference type="NCBI Taxonomy" id="46245"/>
    <lineage>
        <taxon>Eukaryota</taxon>
        <taxon>Metazoa</taxon>
        <taxon>Ecdysozoa</taxon>
        <taxon>Arthropoda</taxon>
        <taxon>Hexapoda</taxon>
        <taxon>Insecta</taxon>
        <taxon>Pterygota</taxon>
        <taxon>Neoptera</taxon>
        <taxon>Endopterygota</taxon>
        <taxon>Diptera</taxon>
        <taxon>Brachycera</taxon>
        <taxon>Muscomorpha</taxon>
        <taxon>Ephydroidea</taxon>
        <taxon>Drosophilidae</taxon>
        <taxon>Drosophila</taxon>
        <taxon>Sophophora</taxon>
    </lineage>
</organism>
<name>A0A6I8UEY9_DROPS</name>
<proteinExistence type="inferred from homology"/>
<dbReference type="SUPFAM" id="SSF54001">
    <property type="entry name" value="Cysteine proteinases"/>
    <property type="match status" value="1"/>
</dbReference>
<evidence type="ECO:0000256" key="3">
    <source>
        <dbReference type="ARBA" id="ARBA00022801"/>
    </source>
</evidence>
<dbReference type="PANTHER" id="PTHR46468">
    <property type="entry name" value="SENTRIN-SPECIFIC PROTEASE 8"/>
    <property type="match status" value="1"/>
</dbReference>
<evidence type="ECO:0000256" key="1">
    <source>
        <dbReference type="ARBA" id="ARBA00005234"/>
    </source>
</evidence>
<dbReference type="GO" id="GO:0006508">
    <property type="term" value="P:proteolysis"/>
    <property type="evidence" value="ECO:0007669"/>
    <property type="project" value="UniProtKB-KW"/>
</dbReference>